<feature type="chain" id="PRO_5032518664" evidence="1">
    <location>
        <begin position="25"/>
        <end position="203"/>
    </location>
</feature>
<evidence type="ECO:0000313" key="2">
    <source>
        <dbReference type="EMBL" id="CAF2061778.1"/>
    </source>
</evidence>
<feature type="signal peptide" evidence="1">
    <location>
        <begin position="1"/>
        <end position="24"/>
    </location>
</feature>
<gene>
    <name evidence="2" type="ORF">MBJ925_LOCUS15073</name>
</gene>
<dbReference type="Proteomes" id="UP000663824">
    <property type="component" value="Unassembled WGS sequence"/>
</dbReference>
<keyword evidence="1" id="KW-0732">Signal</keyword>
<dbReference type="EMBL" id="CAJNRE010007037">
    <property type="protein sequence ID" value="CAF2061778.1"/>
    <property type="molecule type" value="Genomic_DNA"/>
</dbReference>
<protein>
    <submittedName>
        <fullName evidence="2">Uncharacterized protein</fullName>
    </submittedName>
</protein>
<sequence>MMMTTKKNTVVIISTLVLIISTGADPILTKVADLQGGSFTPSTVYKKFQPRVSQENMFKITSRSRVYAKVPGLTLVLHHAYPILYELNFEAICRCPATGSAFELEFIYNDHTLRDNTFYRNDGSTVGSDRHWWFNPLPSGHHFVCSRSETVYLAAGTYAFDVGARLNAYSQIEVFNGQLTVKLTQYDLSQTTLGNLPMLRVSN</sequence>
<name>A0A816QMF4_9BILA</name>
<comment type="caution">
    <text evidence="2">The sequence shown here is derived from an EMBL/GenBank/DDBJ whole genome shotgun (WGS) entry which is preliminary data.</text>
</comment>
<reference evidence="2" key="1">
    <citation type="submission" date="2021-02" db="EMBL/GenBank/DDBJ databases">
        <authorList>
            <person name="Nowell W R."/>
        </authorList>
    </citation>
    <scope>NUCLEOTIDE SEQUENCE</scope>
</reference>
<proteinExistence type="predicted"/>
<accession>A0A816QMF4</accession>
<organism evidence="2 3">
    <name type="scientific">Rotaria magnacalcarata</name>
    <dbReference type="NCBI Taxonomy" id="392030"/>
    <lineage>
        <taxon>Eukaryota</taxon>
        <taxon>Metazoa</taxon>
        <taxon>Spiralia</taxon>
        <taxon>Gnathifera</taxon>
        <taxon>Rotifera</taxon>
        <taxon>Eurotatoria</taxon>
        <taxon>Bdelloidea</taxon>
        <taxon>Philodinida</taxon>
        <taxon>Philodinidae</taxon>
        <taxon>Rotaria</taxon>
    </lineage>
</organism>
<evidence type="ECO:0000256" key="1">
    <source>
        <dbReference type="SAM" id="SignalP"/>
    </source>
</evidence>
<dbReference type="AlphaFoldDB" id="A0A816QMF4"/>
<evidence type="ECO:0000313" key="3">
    <source>
        <dbReference type="Proteomes" id="UP000663824"/>
    </source>
</evidence>